<dbReference type="OrthoDB" id="248495at2759"/>
<dbReference type="PROSITE" id="PS51489">
    <property type="entry name" value="BUB1_N"/>
    <property type="match status" value="1"/>
</dbReference>
<dbReference type="Proteomes" id="UP000000559">
    <property type="component" value="Chromosome 4"/>
</dbReference>
<dbReference type="GO" id="GO:0007094">
    <property type="term" value="P:mitotic spindle assembly checkpoint signaling"/>
    <property type="evidence" value="ECO:0000318"/>
    <property type="project" value="GO_Central"/>
</dbReference>
<reference evidence="9 10" key="1">
    <citation type="journal article" date="2004" name="Proc. Natl. Acad. Sci. U.S.A.">
        <title>The diploid genome sequence of Candida albicans.</title>
        <authorList>
            <person name="Jones T."/>
            <person name="Federspiel N.A."/>
            <person name="Chibana H."/>
            <person name="Dungan J."/>
            <person name="Kalman S."/>
            <person name="Magee B.B."/>
            <person name="Newport G."/>
            <person name="Thorstenson Y.R."/>
            <person name="Agabian N."/>
            <person name="Magee P.T."/>
            <person name="Davis R.W."/>
            <person name="Scherer S."/>
        </authorList>
    </citation>
    <scope>NUCLEOTIDE SEQUENCE [LARGE SCALE GENOMIC DNA]</scope>
    <source>
        <strain evidence="10">SC5314 / ATCC MYA-2876</strain>
    </source>
</reference>
<dbReference type="CDD" id="cd13981">
    <property type="entry name" value="STKc_Bub1_BubR1"/>
    <property type="match status" value="1"/>
</dbReference>
<keyword evidence="4" id="KW-0137">Centromere</keyword>
<dbReference type="Gene3D" id="1.25.40.430">
    <property type="match status" value="1"/>
</dbReference>
<evidence type="ECO:0000313" key="8">
    <source>
        <dbReference type="CGD" id="CAL0000187122"/>
    </source>
</evidence>
<keyword evidence="5" id="KW-0175">Coiled coil</keyword>
<feature type="domain" description="Protein kinase" evidence="6">
    <location>
        <begin position="587"/>
        <end position="900"/>
    </location>
</feature>
<dbReference type="InParanoid" id="A0A1D8PLR1"/>
<dbReference type="GO" id="GO:0004672">
    <property type="term" value="F:protein kinase activity"/>
    <property type="evidence" value="ECO:0000318"/>
    <property type="project" value="GO_Central"/>
</dbReference>
<dbReference type="FunFam" id="1.10.510.10:FF:000721">
    <property type="entry name" value="Checkpoint serine/threonine-protein kinase BUB1"/>
    <property type="match status" value="1"/>
</dbReference>
<comment type="subcellular location">
    <subcellularLocation>
        <location evidence="1">Chromosome</location>
        <location evidence="1">Centromere</location>
        <location evidence="1">Kinetochore</location>
    </subcellularLocation>
</comment>
<feature type="domain" description="BUB1 N-terminal" evidence="7">
    <location>
        <begin position="62"/>
        <end position="222"/>
    </location>
</feature>
<evidence type="ECO:0000313" key="9">
    <source>
        <dbReference type="EMBL" id="AOW29075.1"/>
    </source>
</evidence>
<dbReference type="GO" id="GO:0071466">
    <property type="term" value="P:cellular response to xenobiotic stimulus"/>
    <property type="evidence" value="ECO:0000315"/>
    <property type="project" value="CGD"/>
</dbReference>
<dbReference type="Gene3D" id="6.10.20.170">
    <property type="match status" value="1"/>
</dbReference>
<dbReference type="FunCoup" id="A0A1D8PLR1">
    <property type="interactions" value="544"/>
</dbReference>
<dbReference type="SMR" id="A0A1D8PLR1"/>
<dbReference type="InterPro" id="IPR015661">
    <property type="entry name" value="Bub1/Mad3"/>
</dbReference>
<evidence type="ECO:0000256" key="5">
    <source>
        <dbReference type="SAM" id="Coils"/>
    </source>
</evidence>
<dbReference type="RefSeq" id="XP_720431.2">
    <property type="nucleotide sequence ID" value="XM_715338.2"/>
</dbReference>
<gene>
    <name evidence="8 9" type="primary">BUB1</name>
    <name evidence="9" type="ordered locus">CAALFM_C403120CA</name>
    <name evidence="8" type="ordered locus">orf19.10193</name>
</gene>
<evidence type="ECO:0000256" key="1">
    <source>
        <dbReference type="ARBA" id="ARBA00004629"/>
    </source>
</evidence>
<accession>A0A1D8PLR1</accession>
<evidence type="ECO:0000259" key="7">
    <source>
        <dbReference type="PROSITE" id="PS51489"/>
    </source>
</evidence>
<dbReference type="SMART" id="SM00220">
    <property type="entry name" value="S_TKc"/>
    <property type="match status" value="1"/>
</dbReference>
<evidence type="ECO:0000313" key="10">
    <source>
        <dbReference type="Proteomes" id="UP000000559"/>
    </source>
</evidence>
<dbReference type="Pfam" id="PF08171">
    <property type="entry name" value="Mad3_BUB1_II"/>
    <property type="match status" value="1"/>
</dbReference>
<dbReference type="InterPro" id="IPR008271">
    <property type="entry name" value="Ser/Thr_kinase_AS"/>
</dbReference>
<protein>
    <submittedName>
        <fullName evidence="9">Protein kinase</fullName>
    </submittedName>
</protein>
<keyword evidence="3" id="KW-0995">Kinetochore</keyword>
<dbReference type="SMART" id="SM00777">
    <property type="entry name" value="Mad3_BUB1_I"/>
    <property type="match status" value="1"/>
</dbReference>
<dbReference type="Pfam" id="PF08311">
    <property type="entry name" value="Mad3_BUB1_I"/>
    <property type="match status" value="1"/>
</dbReference>
<dbReference type="GO" id="GO:0005524">
    <property type="term" value="F:ATP binding"/>
    <property type="evidence" value="ECO:0007669"/>
    <property type="project" value="InterPro"/>
</dbReference>
<dbReference type="PROSITE" id="PS50011">
    <property type="entry name" value="PROTEIN_KINASE_DOM"/>
    <property type="match status" value="1"/>
</dbReference>
<dbReference type="PANTHER" id="PTHR14030">
    <property type="entry name" value="MITOTIC CHECKPOINT SERINE/THREONINE-PROTEIN KINASE BUB1"/>
    <property type="match status" value="1"/>
</dbReference>
<dbReference type="CGD" id="CAL0000187122">
    <property type="gene designation" value="BUB1"/>
</dbReference>
<reference evidence="9 10" key="2">
    <citation type="journal article" date="2007" name="Genome Biol.">
        <title>Assembly of the Candida albicans genome into sixteen supercontigs aligned on the eight chromosomes.</title>
        <authorList>
            <person name="van het Hoog M."/>
            <person name="Rast T.J."/>
            <person name="Martchenko M."/>
            <person name="Grindle S."/>
            <person name="Dignard D."/>
            <person name="Hogues H."/>
            <person name="Cuomo C."/>
            <person name="Berriman M."/>
            <person name="Scherer S."/>
            <person name="Magee B.B."/>
            <person name="Whiteway M."/>
            <person name="Chibana H."/>
            <person name="Nantel A."/>
            <person name="Magee P.T."/>
        </authorList>
    </citation>
    <scope>GENOME REANNOTATION</scope>
    <source>
        <strain evidence="10">SC5314 / ATCC MYA-2876</strain>
    </source>
</reference>
<dbReference type="eggNOG" id="KOG1166">
    <property type="taxonomic scope" value="Eukaryota"/>
</dbReference>
<evidence type="ECO:0000256" key="4">
    <source>
        <dbReference type="ARBA" id="ARBA00023328"/>
    </source>
</evidence>
<dbReference type="InterPro" id="IPR013212">
    <property type="entry name" value="Mad3/Bub1_I"/>
</dbReference>
<dbReference type="AlphaFoldDB" id="A0A1D8PLR1"/>
<dbReference type="EMBL" id="CP017626">
    <property type="protein sequence ID" value="AOW29075.1"/>
    <property type="molecule type" value="Genomic_DNA"/>
</dbReference>
<dbReference type="InterPro" id="IPR012572">
    <property type="entry name" value="Mad3/Bub1_II"/>
</dbReference>
<evidence type="ECO:0000259" key="6">
    <source>
        <dbReference type="PROSITE" id="PS50011"/>
    </source>
</evidence>
<name>A0A1D8PLR1_CANAL</name>
<feature type="coiled-coil region" evidence="5">
    <location>
        <begin position="47"/>
        <end position="74"/>
    </location>
</feature>
<dbReference type="InterPro" id="IPR011009">
    <property type="entry name" value="Kinase-like_dom_sf"/>
</dbReference>
<dbReference type="PROSITE" id="PS00108">
    <property type="entry name" value="PROTEIN_KINASE_ST"/>
    <property type="match status" value="1"/>
</dbReference>
<dbReference type="GO" id="GO:0051754">
    <property type="term" value="P:meiotic sister chromatid cohesion, centromeric"/>
    <property type="evidence" value="ECO:0000318"/>
    <property type="project" value="GO_Central"/>
</dbReference>
<sequence>MVIQKSPQTANIQLLEQQKENIQPLSGGRSATKLTKALSSRPNSATSINYQEHRTKLEREREELEQKLLDSDELDDPLQVYIEYINWVHYNFPQGANADSGLVILLEKCTSKFRDVSHYKNDPRYLKIWLEYTNYSDSPRDIYVYLAKKEIGNQLALYYEEFARYLEAQKKYTDANQIYELGIQSNAFPLKRLQKSYENFKERLQLEMSSVSTTSDLVREALKVKRGSSVEPGAHVDHGPIAKKPRLEVFKDDDDQNQSVLHLIFGASLNDDIKLNSTKQRIKENTISATAWKGRVLKQKVPTPPNSSGGKIQVFRDFEPLAFQAKKSICYDEKGRAYTLIENPGKKSERVLVNMDLIYPDESQEFSMLELLAISRRSERQKQQKQTLINHPTVVDEDTRTITLALNNSSTIKSRDMDPTITMNGNLAHNELQGIYNELGYGYNFDDEDEKVQEPTVTNYDGYVTETINPPTTNANLIPTQVDSPQIDQVATPPTDREEEFDDRVLSSPFVEQPVANTQPVDPFDIGLQESFLDNLSIPMSTYSGYYDKSTTKVDRIRKFREITNKNQTINRGSSSAIIDYCGQELYCLLHELGQGGYGFVYLIEAGSTGKLKALKIETPSSRWEFYILHQVHRRLIGEAGYKQRYFIRAEALYYFQDESFLILDYCSQSTLLDVVNNYKNKGSSLEECLVIFFTVELLKALEALHSVGILHGDLKADNCMVRFEPINESDWSERYDRSGKFGWSHKSITLIDFGRAVDMTLFSSGTRFVSSFKADEQDCPQMNEGTPWSYEADYYGLATIIHTLLFGSYIKIKKDGSKIKLHANFKRYWQHELWQDLFELLLNPYSSAEVNHAPRTESLATIREHFENWLESNSKMKYLKGLIKMVEGELNSINRARVN</sequence>
<evidence type="ECO:0000256" key="3">
    <source>
        <dbReference type="ARBA" id="ARBA00022838"/>
    </source>
</evidence>
<keyword evidence="9" id="KW-0418">Kinase</keyword>
<dbReference type="GeneID" id="3637922"/>
<dbReference type="GO" id="GO:0005634">
    <property type="term" value="C:nucleus"/>
    <property type="evidence" value="ECO:0000318"/>
    <property type="project" value="GO_Central"/>
</dbReference>
<dbReference type="KEGG" id="cal:CAALFM_C403120CA"/>
<dbReference type="FunFam" id="1.25.40.430:FF:000003">
    <property type="entry name" value="Checkpoint serine/threonine-protein kinase BUB1"/>
    <property type="match status" value="1"/>
</dbReference>
<dbReference type="VEuPathDB" id="FungiDB:C4_03120C_A"/>
<keyword evidence="2" id="KW-0158">Chromosome</keyword>
<reference evidence="9 10" key="3">
    <citation type="journal article" date="2013" name="Genome Biol.">
        <title>Assembly of a phased diploid Candida albicans genome facilitates allele-specific measurements and provides a simple model for repeat and indel structure.</title>
        <authorList>
            <person name="Muzzey D."/>
            <person name="Schwartz K."/>
            <person name="Weissman J.S."/>
            <person name="Sherlock G."/>
        </authorList>
    </citation>
    <scope>NUCLEOTIDE SEQUENCE [LARGE SCALE GENOMIC DNA]</scope>
    <source>
        <strain evidence="10">SC5314 / ATCC MYA-2876</strain>
    </source>
</reference>
<proteinExistence type="predicted"/>
<dbReference type="STRING" id="237561.A0A1D8PLR1"/>
<dbReference type="PANTHER" id="PTHR14030:SF4">
    <property type="entry name" value="BUB1 KINASE, ISOFORM A-RELATED"/>
    <property type="match status" value="1"/>
</dbReference>
<dbReference type="SUPFAM" id="SSF56112">
    <property type="entry name" value="Protein kinase-like (PK-like)"/>
    <property type="match status" value="1"/>
</dbReference>
<dbReference type="InterPro" id="IPR000719">
    <property type="entry name" value="Prot_kinase_dom"/>
</dbReference>
<dbReference type="Pfam" id="PF00069">
    <property type="entry name" value="Pkinase"/>
    <property type="match status" value="1"/>
</dbReference>
<dbReference type="GO" id="GO:0000776">
    <property type="term" value="C:kinetochore"/>
    <property type="evidence" value="ECO:0000318"/>
    <property type="project" value="GO_Central"/>
</dbReference>
<keyword evidence="9" id="KW-0808">Transferase</keyword>
<organism evidence="9 10">
    <name type="scientific">Candida albicans (strain SC5314 / ATCC MYA-2876)</name>
    <name type="common">Yeast</name>
    <dbReference type="NCBI Taxonomy" id="237561"/>
    <lineage>
        <taxon>Eukaryota</taxon>
        <taxon>Fungi</taxon>
        <taxon>Dikarya</taxon>
        <taxon>Ascomycota</taxon>
        <taxon>Saccharomycotina</taxon>
        <taxon>Pichiomycetes</taxon>
        <taxon>Debaryomycetaceae</taxon>
        <taxon>Candida/Lodderomyces clade</taxon>
        <taxon>Candida</taxon>
    </lineage>
</organism>
<keyword evidence="10" id="KW-1185">Reference proteome</keyword>
<evidence type="ECO:0000256" key="2">
    <source>
        <dbReference type="ARBA" id="ARBA00022454"/>
    </source>
</evidence>
<dbReference type="GO" id="GO:0032991">
    <property type="term" value="C:protein-containing complex"/>
    <property type="evidence" value="ECO:0007669"/>
    <property type="project" value="UniProtKB-ARBA"/>
</dbReference>
<dbReference type="Gene3D" id="1.10.510.10">
    <property type="entry name" value="Transferase(Phosphotransferase) domain 1"/>
    <property type="match status" value="1"/>
</dbReference>